<sequence length="627" mass="67695">MVRFHLPAPVNAQSQHKVPTYAQRNKTNARPFVPRVDADFDDGGAYPEVIVAQYPLDMGRKHSKKTDALTTQAGAIVAAHNVGANEGKKVFANASALVPLARQGGAEANSLQRPTEEEEDETARRTIEALSAKAGQVLAKTNPTAKTSMLGPRATNEPTYVKYTPANAAMAEATGITQRIVKVVEMPVDPLEPPKFKGKKAPRAPEEMPVPVLHEPPKKLTVEDQKAWKIPPCVSNWKNSRGYTIALDKRLAADGRGMQEVSINDNFAKLSEAMYVAEQKAREAVNARAKVSQELKLREKERREVELRDLAQRARVERGGLGDFPPPPPMPPPSMHRDGGDDGVVAVAAAAAVAAPNVGGAAFPPPPPMPPPPGMGYDDTPERGAAGDETPPYLSGDDVTPQATPERHGGDDDDDADAAARRDRDAIREERRRERERERRMDNKRALNTESALAGVAGGESLAKRSKLTRDRDRDISEKVALGQASVNVGQGGAGAFDQRLFDREGGLGQGLMTDDAYNIYEGELFTDRSKANLYAPTGASRRREADDAMYGGGGAEGERKVDTDRFRAKQPLGLGAGKDEAGEGGAAARSAGPVMFEKERKQGERKQGEDLFGLDSFLSEVRQPKK</sequence>
<accession>A0A830HZ53</accession>
<dbReference type="Pfam" id="PF02731">
    <property type="entry name" value="SKIP_SNW"/>
    <property type="match status" value="1"/>
</dbReference>
<keyword evidence="5" id="KW-1185">Reference proteome</keyword>
<feature type="compositionally biased region" description="Basic and acidic residues" evidence="2">
    <location>
        <begin position="308"/>
        <end position="320"/>
    </location>
</feature>
<evidence type="ECO:0000313" key="5">
    <source>
        <dbReference type="Proteomes" id="UP000660262"/>
    </source>
</evidence>
<comment type="similarity">
    <text evidence="1">Belongs to the SNW family.</text>
</comment>
<feature type="compositionally biased region" description="Pro residues" evidence="2">
    <location>
        <begin position="363"/>
        <end position="374"/>
    </location>
</feature>
<dbReference type="AlphaFoldDB" id="A0A830HZ53"/>
<feature type="compositionally biased region" description="Basic and acidic residues" evidence="2">
    <location>
        <begin position="597"/>
        <end position="610"/>
    </location>
</feature>
<dbReference type="Proteomes" id="UP000660262">
    <property type="component" value="Unassembled WGS sequence"/>
</dbReference>
<dbReference type="PANTHER" id="PTHR12096">
    <property type="entry name" value="NUCLEAR PROTEIN SKIP-RELATED"/>
    <property type="match status" value="1"/>
</dbReference>
<feature type="region of interest" description="Disordered" evidence="2">
    <location>
        <begin position="357"/>
        <end position="479"/>
    </location>
</feature>
<feature type="compositionally biased region" description="Basic and acidic residues" evidence="2">
    <location>
        <begin position="557"/>
        <end position="568"/>
    </location>
</feature>
<feature type="region of interest" description="Disordered" evidence="2">
    <location>
        <begin position="308"/>
        <end position="341"/>
    </location>
</feature>
<dbReference type="GO" id="GO:0005681">
    <property type="term" value="C:spliceosomal complex"/>
    <property type="evidence" value="ECO:0007669"/>
    <property type="project" value="InterPro"/>
</dbReference>
<comment type="caution">
    <text evidence="4">The sequence shown here is derived from an EMBL/GenBank/DDBJ whole genome shotgun (WGS) entry which is preliminary data.</text>
</comment>
<feature type="compositionally biased region" description="Pro residues" evidence="2">
    <location>
        <begin position="324"/>
        <end position="334"/>
    </location>
</feature>
<organism evidence="4 5">
    <name type="scientific">Pycnococcus provasolii</name>
    <dbReference type="NCBI Taxonomy" id="41880"/>
    <lineage>
        <taxon>Eukaryota</taxon>
        <taxon>Viridiplantae</taxon>
        <taxon>Chlorophyta</taxon>
        <taxon>Pseudoscourfieldiophyceae</taxon>
        <taxon>Pseudoscourfieldiales</taxon>
        <taxon>Pycnococcaceae</taxon>
        <taxon>Pycnococcus</taxon>
    </lineage>
</organism>
<evidence type="ECO:0000256" key="1">
    <source>
        <dbReference type="ARBA" id="ARBA00010197"/>
    </source>
</evidence>
<evidence type="ECO:0000256" key="2">
    <source>
        <dbReference type="SAM" id="MobiDB-lite"/>
    </source>
</evidence>
<dbReference type="GO" id="GO:0000398">
    <property type="term" value="P:mRNA splicing, via spliceosome"/>
    <property type="evidence" value="ECO:0007669"/>
    <property type="project" value="InterPro"/>
</dbReference>
<dbReference type="InterPro" id="IPR017862">
    <property type="entry name" value="SKI-int_prot_SKIP"/>
</dbReference>
<gene>
    <name evidence="4" type="ORF">PPROV_000885200</name>
</gene>
<feature type="region of interest" description="Disordered" evidence="2">
    <location>
        <begin position="537"/>
        <end position="627"/>
    </location>
</feature>
<dbReference type="OrthoDB" id="666364at2759"/>
<feature type="compositionally biased region" description="Basic and acidic residues" evidence="2">
    <location>
        <begin position="468"/>
        <end position="478"/>
    </location>
</feature>
<reference evidence="4" key="1">
    <citation type="submission" date="2020-10" db="EMBL/GenBank/DDBJ databases">
        <title>Unveiling of a novel bifunctional photoreceptor, Dualchrome1, isolated from a cosmopolitan green alga.</title>
        <authorList>
            <person name="Suzuki S."/>
            <person name="Kawachi M."/>
        </authorList>
    </citation>
    <scope>NUCLEOTIDE SEQUENCE</scope>
    <source>
        <strain evidence="4">NIES 2893</strain>
    </source>
</reference>
<evidence type="ECO:0000313" key="4">
    <source>
        <dbReference type="EMBL" id="GHP10119.1"/>
    </source>
</evidence>
<dbReference type="InterPro" id="IPR004015">
    <property type="entry name" value="SKI-int_prot_SKIP_SNW-dom"/>
</dbReference>
<evidence type="ECO:0000259" key="3">
    <source>
        <dbReference type="Pfam" id="PF02731"/>
    </source>
</evidence>
<proteinExistence type="inferred from homology"/>
<name>A0A830HZ53_9CHLO</name>
<dbReference type="EMBL" id="BNJQ01000028">
    <property type="protein sequence ID" value="GHP10119.1"/>
    <property type="molecule type" value="Genomic_DNA"/>
</dbReference>
<feature type="compositionally biased region" description="Basic and acidic residues" evidence="2">
    <location>
        <begin position="418"/>
        <end position="447"/>
    </location>
</feature>
<feature type="domain" description="SKI-interacting protein SKIP SNW" evidence="3">
    <location>
        <begin position="159"/>
        <end position="318"/>
    </location>
</feature>
<protein>
    <recommendedName>
        <fullName evidence="3">SKI-interacting protein SKIP SNW domain-containing protein</fullName>
    </recommendedName>
</protein>